<comment type="caution">
    <text evidence="2">The sequence shown here is derived from an EMBL/GenBank/DDBJ whole genome shotgun (WGS) entry which is preliminary data.</text>
</comment>
<feature type="coiled-coil region" evidence="1">
    <location>
        <begin position="23"/>
        <end position="96"/>
    </location>
</feature>
<feature type="non-terminal residue" evidence="2">
    <location>
        <position position="153"/>
    </location>
</feature>
<organism evidence="2 3">
    <name type="scientific">Meganyctiphanes norvegica</name>
    <name type="common">Northern krill</name>
    <name type="synonym">Thysanopoda norvegica</name>
    <dbReference type="NCBI Taxonomy" id="48144"/>
    <lineage>
        <taxon>Eukaryota</taxon>
        <taxon>Metazoa</taxon>
        <taxon>Ecdysozoa</taxon>
        <taxon>Arthropoda</taxon>
        <taxon>Crustacea</taxon>
        <taxon>Multicrustacea</taxon>
        <taxon>Malacostraca</taxon>
        <taxon>Eumalacostraca</taxon>
        <taxon>Eucarida</taxon>
        <taxon>Euphausiacea</taxon>
        <taxon>Euphausiidae</taxon>
        <taxon>Meganyctiphanes</taxon>
    </lineage>
</organism>
<dbReference type="Proteomes" id="UP001497623">
    <property type="component" value="Unassembled WGS sequence"/>
</dbReference>
<dbReference type="EMBL" id="CAXKWB010026722">
    <property type="protein sequence ID" value="CAL4130461.1"/>
    <property type="molecule type" value="Genomic_DNA"/>
</dbReference>
<name>A0AAV2RP73_MEGNR</name>
<accession>A0AAV2RP73</accession>
<proteinExistence type="predicted"/>
<sequence length="153" mass="17388">MEKYCSAVGETIQEVVVEQNSVKQEIMSKLAYMESNLEDLTEKIEPEPLGETLVKTSVLLQNDAVENMLMNLTSQIDNLTAELQSVQDNQDKVIINLTNIGSTHCPKEYFMTSGPSRQCFKYFNDVYRTWDQATLKCREEGLVLAEPYDPLPV</sequence>
<dbReference type="InterPro" id="IPR016186">
    <property type="entry name" value="C-type_lectin-like/link_sf"/>
</dbReference>
<dbReference type="SUPFAM" id="SSF56436">
    <property type="entry name" value="C-type lectin-like"/>
    <property type="match status" value="1"/>
</dbReference>
<evidence type="ECO:0000256" key="1">
    <source>
        <dbReference type="SAM" id="Coils"/>
    </source>
</evidence>
<evidence type="ECO:0000313" key="2">
    <source>
        <dbReference type="EMBL" id="CAL4130461.1"/>
    </source>
</evidence>
<dbReference type="Gene3D" id="3.10.100.10">
    <property type="entry name" value="Mannose-Binding Protein A, subunit A"/>
    <property type="match status" value="1"/>
</dbReference>
<evidence type="ECO:0000313" key="3">
    <source>
        <dbReference type="Proteomes" id="UP001497623"/>
    </source>
</evidence>
<protein>
    <submittedName>
        <fullName evidence="2">Uncharacterized protein</fullName>
    </submittedName>
</protein>
<dbReference type="AlphaFoldDB" id="A0AAV2RP73"/>
<keyword evidence="3" id="KW-1185">Reference proteome</keyword>
<keyword evidence="1" id="KW-0175">Coiled coil</keyword>
<dbReference type="InterPro" id="IPR016187">
    <property type="entry name" value="CTDL_fold"/>
</dbReference>
<gene>
    <name evidence="2" type="ORF">MNOR_LOCUS26568</name>
</gene>
<reference evidence="2 3" key="1">
    <citation type="submission" date="2024-05" db="EMBL/GenBank/DDBJ databases">
        <authorList>
            <person name="Wallberg A."/>
        </authorList>
    </citation>
    <scope>NUCLEOTIDE SEQUENCE [LARGE SCALE GENOMIC DNA]</scope>
</reference>